<dbReference type="AlphaFoldDB" id="A0A9X1WA43"/>
<accession>A0A9X1WA43</accession>
<feature type="domain" description="Chalcone isomerase" evidence="1">
    <location>
        <begin position="57"/>
        <end position="192"/>
    </location>
</feature>
<dbReference type="Proteomes" id="UP001139488">
    <property type="component" value="Unassembled WGS sequence"/>
</dbReference>
<proteinExistence type="predicted"/>
<dbReference type="RefSeq" id="WP_244354378.1">
    <property type="nucleotide sequence ID" value="NZ_JAJNNZ010000001.1"/>
</dbReference>
<evidence type="ECO:0000313" key="2">
    <source>
        <dbReference type="EMBL" id="MCJ2375398.1"/>
    </source>
</evidence>
<dbReference type="InterPro" id="IPR016087">
    <property type="entry name" value="Chalcone_isomerase"/>
</dbReference>
<gene>
    <name evidence="2" type="ORF">LNL84_00960</name>
</gene>
<evidence type="ECO:0000313" key="3">
    <source>
        <dbReference type="Proteomes" id="UP001139488"/>
    </source>
</evidence>
<sequence length="195" mass="22214">MFLPNRNLTSLLTSLLLIVFLGLVIVPGRALANEDSPSQIHNWNDWPVVGQAQLSWLFFDVYQSQLLSPKGEYLVSQDVTPHPIALRIKYQRDISRKQLLDATAEQWQKMGYSRVKNSNWIEALSDIFPSIEDGDELVYVTDGSSGTFYFHRGTQRMLNVGSIQDEELNDAFLAIWLSPKSEYPQLRAQLIGANR</sequence>
<keyword evidence="2" id="KW-0413">Isomerase</keyword>
<organism evidence="2 3">
    <name type="scientific">Vibrio gelatinilyticus</name>
    <dbReference type="NCBI Taxonomy" id="2893468"/>
    <lineage>
        <taxon>Bacteria</taxon>
        <taxon>Pseudomonadati</taxon>
        <taxon>Pseudomonadota</taxon>
        <taxon>Gammaproteobacteria</taxon>
        <taxon>Vibrionales</taxon>
        <taxon>Vibrionaceae</taxon>
        <taxon>Vibrio</taxon>
    </lineage>
</organism>
<dbReference type="Pfam" id="PF16036">
    <property type="entry name" value="Chalcone_3"/>
    <property type="match status" value="1"/>
</dbReference>
<reference evidence="2" key="1">
    <citation type="submission" date="2021-11" db="EMBL/GenBank/DDBJ databases">
        <title>Vibrio ZSDE26 sp. nov. and Vibrio ZSDZ34 sp. nov., isolated from coastal seawater in Qingdao.</title>
        <authorList>
            <person name="Zhang P."/>
        </authorList>
    </citation>
    <scope>NUCLEOTIDE SEQUENCE</scope>
    <source>
        <strain evidence="2">ZSDZ34</strain>
    </source>
</reference>
<dbReference type="GO" id="GO:0016853">
    <property type="term" value="F:isomerase activity"/>
    <property type="evidence" value="ECO:0007669"/>
    <property type="project" value="UniProtKB-KW"/>
</dbReference>
<keyword evidence="3" id="KW-1185">Reference proteome</keyword>
<dbReference type="EMBL" id="JAJNNZ010000001">
    <property type="protein sequence ID" value="MCJ2375398.1"/>
    <property type="molecule type" value="Genomic_DNA"/>
</dbReference>
<name>A0A9X1WA43_9VIBR</name>
<evidence type="ECO:0000259" key="1">
    <source>
        <dbReference type="Pfam" id="PF16036"/>
    </source>
</evidence>
<comment type="caution">
    <text evidence="2">The sequence shown here is derived from an EMBL/GenBank/DDBJ whole genome shotgun (WGS) entry which is preliminary data.</text>
</comment>
<protein>
    <submittedName>
        <fullName evidence="2">Chalcone isomerase family protein</fullName>
    </submittedName>
</protein>